<dbReference type="PROSITE" id="PS50805">
    <property type="entry name" value="KRAB"/>
    <property type="match status" value="1"/>
</dbReference>
<reference evidence="2" key="1">
    <citation type="submission" date="2025-08" db="UniProtKB">
        <authorList>
            <consortium name="Ensembl"/>
        </authorList>
    </citation>
    <scope>IDENTIFICATION</scope>
</reference>
<dbReference type="InterPro" id="IPR001909">
    <property type="entry name" value="KRAB"/>
</dbReference>
<protein>
    <recommendedName>
        <fullName evidence="1">KRAB domain-containing protein</fullName>
    </recommendedName>
</protein>
<evidence type="ECO:0000259" key="1">
    <source>
        <dbReference type="PROSITE" id="PS50805"/>
    </source>
</evidence>
<evidence type="ECO:0000313" key="3">
    <source>
        <dbReference type="Proteomes" id="UP000694421"/>
    </source>
</evidence>
<sequence>FSFSQRLVTFQDVAVCFTDEEWALLDPGQRDLCQKVMRETYGIVVSLGKSTILLDPPCFCSFLTLVSFQSY</sequence>
<evidence type="ECO:0000313" key="2">
    <source>
        <dbReference type="Ensembl" id="ENSSMRP00000001630.1"/>
    </source>
</evidence>
<dbReference type="InterPro" id="IPR050169">
    <property type="entry name" value="Krueppel_C2H2_ZnF"/>
</dbReference>
<dbReference type="SUPFAM" id="SSF109640">
    <property type="entry name" value="KRAB domain (Kruppel-associated box)"/>
    <property type="match status" value="1"/>
</dbReference>
<dbReference type="Proteomes" id="UP000694421">
    <property type="component" value="Unplaced"/>
</dbReference>
<feature type="domain" description="KRAB" evidence="1">
    <location>
        <begin position="8"/>
        <end position="71"/>
    </location>
</feature>
<accession>A0A8D0B2K9</accession>
<dbReference type="CDD" id="cd07765">
    <property type="entry name" value="KRAB_A-box"/>
    <property type="match status" value="1"/>
</dbReference>
<dbReference type="Gene3D" id="6.10.140.140">
    <property type="match status" value="1"/>
</dbReference>
<proteinExistence type="predicted"/>
<dbReference type="PANTHER" id="PTHR23232:SF142">
    <property type="entry name" value="GASTRULA ZINC FINGER PROTEIN XLCGF57.1-LIKE-RELATED"/>
    <property type="match status" value="1"/>
</dbReference>
<dbReference type="OMA" id="CQDKVEY"/>
<name>A0A8D0B2K9_SALMN</name>
<keyword evidence="3" id="KW-1185">Reference proteome</keyword>
<dbReference type="Pfam" id="PF01352">
    <property type="entry name" value="KRAB"/>
    <property type="match status" value="1"/>
</dbReference>
<dbReference type="Ensembl" id="ENSSMRT00000001963.1">
    <property type="protein sequence ID" value="ENSSMRP00000001630.1"/>
    <property type="gene ID" value="ENSSMRG00000001421.1"/>
</dbReference>
<organism evidence="2 3">
    <name type="scientific">Salvator merianae</name>
    <name type="common">Argentine black and white tegu</name>
    <name type="synonym">Tupinambis merianae</name>
    <dbReference type="NCBI Taxonomy" id="96440"/>
    <lineage>
        <taxon>Eukaryota</taxon>
        <taxon>Metazoa</taxon>
        <taxon>Chordata</taxon>
        <taxon>Craniata</taxon>
        <taxon>Vertebrata</taxon>
        <taxon>Euteleostomi</taxon>
        <taxon>Lepidosauria</taxon>
        <taxon>Squamata</taxon>
        <taxon>Bifurcata</taxon>
        <taxon>Unidentata</taxon>
        <taxon>Episquamata</taxon>
        <taxon>Laterata</taxon>
        <taxon>Teiioidea</taxon>
        <taxon>Teiidae</taxon>
        <taxon>Salvator</taxon>
    </lineage>
</organism>
<dbReference type="GO" id="GO:0006355">
    <property type="term" value="P:regulation of DNA-templated transcription"/>
    <property type="evidence" value="ECO:0007669"/>
    <property type="project" value="InterPro"/>
</dbReference>
<dbReference type="AlphaFoldDB" id="A0A8D0B2K9"/>
<reference evidence="2" key="2">
    <citation type="submission" date="2025-09" db="UniProtKB">
        <authorList>
            <consortium name="Ensembl"/>
        </authorList>
    </citation>
    <scope>IDENTIFICATION</scope>
</reference>
<dbReference type="GeneTree" id="ENSGT00990000204841"/>
<dbReference type="InterPro" id="IPR036051">
    <property type="entry name" value="KRAB_dom_sf"/>
</dbReference>
<dbReference type="PANTHER" id="PTHR23232">
    <property type="entry name" value="KRAB DOMAIN C2H2 ZINC FINGER"/>
    <property type="match status" value="1"/>
</dbReference>
<dbReference type="SMART" id="SM00349">
    <property type="entry name" value="KRAB"/>
    <property type="match status" value="1"/>
</dbReference>